<dbReference type="AlphaFoldDB" id="S8FA83"/>
<dbReference type="PANTHER" id="PTHR12864">
    <property type="entry name" value="RAN BINDING PROTEIN 9-RELATED"/>
    <property type="match status" value="1"/>
</dbReference>
<dbReference type="InParanoid" id="S8FA83"/>
<organism evidence="3 4">
    <name type="scientific">Fomitopsis schrenkii</name>
    <name type="common">Brown rot fungus</name>
    <dbReference type="NCBI Taxonomy" id="2126942"/>
    <lineage>
        <taxon>Eukaryota</taxon>
        <taxon>Fungi</taxon>
        <taxon>Dikarya</taxon>
        <taxon>Basidiomycota</taxon>
        <taxon>Agaricomycotina</taxon>
        <taxon>Agaricomycetes</taxon>
        <taxon>Polyporales</taxon>
        <taxon>Fomitopsis</taxon>
    </lineage>
</organism>
<gene>
    <name evidence="3" type="ORF">FOMPIDRAFT_1126344</name>
</gene>
<dbReference type="InterPro" id="IPR024964">
    <property type="entry name" value="CTLH/CRA"/>
</dbReference>
<name>S8FA83_FOMSC</name>
<dbReference type="HOGENOM" id="CLU_055335_0_0_1"/>
<dbReference type="OrthoDB" id="8048523at2759"/>
<accession>S8FA83</accession>
<dbReference type="InterPro" id="IPR013144">
    <property type="entry name" value="CRA_dom"/>
</dbReference>
<feature type="domain" description="CTLH" evidence="2">
    <location>
        <begin position="79"/>
        <end position="155"/>
    </location>
</feature>
<keyword evidence="4" id="KW-1185">Reference proteome</keyword>
<feature type="region of interest" description="Disordered" evidence="1">
    <location>
        <begin position="285"/>
        <end position="325"/>
    </location>
</feature>
<evidence type="ECO:0000256" key="1">
    <source>
        <dbReference type="SAM" id="MobiDB-lite"/>
    </source>
</evidence>
<dbReference type="SMART" id="SM00757">
    <property type="entry name" value="CRA"/>
    <property type="match status" value="1"/>
</dbReference>
<sequence>MYQNKSQSKTRSLDATPDELRTLVLDYLCHNASSRTVQAFTRSSAIKYMDADGDEVMVAPDESVLPTTLKARLASGEYRKEIRFRILSGQIDEAIDLLNQYFPSVLADNSEMQPLCKMDGRLEYIPSTSVNPAHLLINLHIQGFIEAARSVPLPYYPPGNTTPLSPPPSQNDIVGEDKEAADLRATERLLHRAQNLYAEANRLPNTAERGQYILELGKVGSLLAYAIPENGPVTQYLGQDRREALADCIDSAILYRTGQPVVSKLELAARQTSVVWAMLHAQKVKPPPPSAWPTGVTPPGITKSATSPSSVPSKKSPESDPPEVC</sequence>
<dbReference type="EMBL" id="KE504164">
    <property type="protein sequence ID" value="EPS98535.1"/>
    <property type="molecule type" value="Genomic_DNA"/>
</dbReference>
<dbReference type="Pfam" id="PF10607">
    <property type="entry name" value="CTLH"/>
    <property type="match status" value="1"/>
</dbReference>
<dbReference type="Proteomes" id="UP000015241">
    <property type="component" value="Unassembled WGS sequence"/>
</dbReference>
<dbReference type="eggNOG" id="ENOG502S5HB">
    <property type="taxonomic scope" value="Eukaryota"/>
</dbReference>
<evidence type="ECO:0000313" key="3">
    <source>
        <dbReference type="EMBL" id="EPS98535.1"/>
    </source>
</evidence>
<protein>
    <recommendedName>
        <fullName evidence="2">CTLH domain-containing protein</fullName>
    </recommendedName>
</protein>
<evidence type="ECO:0000313" key="4">
    <source>
        <dbReference type="Proteomes" id="UP000015241"/>
    </source>
</evidence>
<dbReference type="InterPro" id="IPR006595">
    <property type="entry name" value="CTLH_C"/>
</dbReference>
<reference evidence="3 4" key="1">
    <citation type="journal article" date="2012" name="Science">
        <title>The Paleozoic origin of enzymatic lignin decomposition reconstructed from 31 fungal genomes.</title>
        <authorList>
            <person name="Floudas D."/>
            <person name="Binder M."/>
            <person name="Riley R."/>
            <person name="Barry K."/>
            <person name="Blanchette R.A."/>
            <person name="Henrissat B."/>
            <person name="Martinez A.T."/>
            <person name="Otillar R."/>
            <person name="Spatafora J.W."/>
            <person name="Yadav J.S."/>
            <person name="Aerts A."/>
            <person name="Benoit I."/>
            <person name="Boyd A."/>
            <person name="Carlson A."/>
            <person name="Copeland A."/>
            <person name="Coutinho P.M."/>
            <person name="de Vries R.P."/>
            <person name="Ferreira P."/>
            <person name="Findley K."/>
            <person name="Foster B."/>
            <person name="Gaskell J."/>
            <person name="Glotzer D."/>
            <person name="Gorecki P."/>
            <person name="Heitman J."/>
            <person name="Hesse C."/>
            <person name="Hori C."/>
            <person name="Igarashi K."/>
            <person name="Jurgens J.A."/>
            <person name="Kallen N."/>
            <person name="Kersten P."/>
            <person name="Kohler A."/>
            <person name="Kuees U."/>
            <person name="Kumar T.K.A."/>
            <person name="Kuo A."/>
            <person name="LaButti K."/>
            <person name="Larrondo L.F."/>
            <person name="Lindquist E."/>
            <person name="Ling A."/>
            <person name="Lombard V."/>
            <person name="Lucas S."/>
            <person name="Lundell T."/>
            <person name="Martin R."/>
            <person name="McLaughlin D.J."/>
            <person name="Morgenstern I."/>
            <person name="Morin E."/>
            <person name="Murat C."/>
            <person name="Nagy L.G."/>
            <person name="Nolan M."/>
            <person name="Ohm R.A."/>
            <person name="Patyshakuliyeva A."/>
            <person name="Rokas A."/>
            <person name="Ruiz-Duenas F.J."/>
            <person name="Sabat G."/>
            <person name="Salamov A."/>
            <person name="Samejima M."/>
            <person name="Schmutz J."/>
            <person name="Slot J.C."/>
            <person name="St John F."/>
            <person name="Stenlid J."/>
            <person name="Sun H."/>
            <person name="Sun S."/>
            <person name="Syed K."/>
            <person name="Tsang A."/>
            <person name="Wiebenga A."/>
            <person name="Young D."/>
            <person name="Pisabarro A."/>
            <person name="Eastwood D.C."/>
            <person name="Martin F."/>
            <person name="Cullen D."/>
            <person name="Grigoriev I.V."/>
            <person name="Hibbett D.S."/>
        </authorList>
    </citation>
    <scope>NUCLEOTIDE SEQUENCE</scope>
    <source>
        <strain evidence="4">FP-58527</strain>
    </source>
</reference>
<proteinExistence type="predicted"/>
<evidence type="ECO:0000259" key="2">
    <source>
        <dbReference type="PROSITE" id="PS50897"/>
    </source>
</evidence>
<dbReference type="PROSITE" id="PS50897">
    <property type="entry name" value="CTLH"/>
    <property type="match status" value="1"/>
</dbReference>
<dbReference type="InterPro" id="IPR050618">
    <property type="entry name" value="Ubq-SigPath_Reg"/>
</dbReference>